<dbReference type="AlphaFoldDB" id="A0AAV7PS16"/>
<name>A0AAV7PS16_PLEWA</name>
<gene>
    <name evidence="2" type="ORF">NDU88_008140</name>
</gene>
<dbReference type="Proteomes" id="UP001066276">
    <property type="component" value="Chromosome 7"/>
</dbReference>
<dbReference type="EMBL" id="JANPWB010000011">
    <property type="protein sequence ID" value="KAJ1129775.1"/>
    <property type="molecule type" value="Genomic_DNA"/>
</dbReference>
<feature type="compositionally biased region" description="Polar residues" evidence="1">
    <location>
        <begin position="81"/>
        <end position="96"/>
    </location>
</feature>
<accession>A0AAV7PS16</accession>
<evidence type="ECO:0000313" key="3">
    <source>
        <dbReference type="Proteomes" id="UP001066276"/>
    </source>
</evidence>
<feature type="compositionally biased region" description="Basic residues" evidence="1">
    <location>
        <begin position="1"/>
        <end position="12"/>
    </location>
</feature>
<organism evidence="2 3">
    <name type="scientific">Pleurodeles waltl</name>
    <name type="common">Iberian ribbed newt</name>
    <dbReference type="NCBI Taxonomy" id="8319"/>
    <lineage>
        <taxon>Eukaryota</taxon>
        <taxon>Metazoa</taxon>
        <taxon>Chordata</taxon>
        <taxon>Craniata</taxon>
        <taxon>Vertebrata</taxon>
        <taxon>Euteleostomi</taxon>
        <taxon>Amphibia</taxon>
        <taxon>Batrachia</taxon>
        <taxon>Caudata</taxon>
        <taxon>Salamandroidea</taxon>
        <taxon>Salamandridae</taxon>
        <taxon>Pleurodelinae</taxon>
        <taxon>Pleurodeles</taxon>
    </lineage>
</organism>
<comment type="caution">
    <text evidence="2">The sequence shown here is derived from an EMBL/GenBank/DDBJ whole genome shotgun (WGS) entry which is preliminary data.</text>
</comment>
<proteinExistence type="predicted"/>
<protein>
    <submittedName>
        <fullName evidence="2">Uncharacterized protein</fullName>
    </submittedName>
</protein>
<evidence type="ECO:0000256" key="1">
    <source>
        <dbReference type="SAM" id="MobiDB-lite"/>
    </source>
</evidence>
<sequence>MRRNRQKRRAVNRRTTTESGDPGVPREAAEPEEQERSEDTLRGRHVPGGAWLTKCVWESDRGSSPVKRGAGKKRREKHITGQRTPTHTVNNIRIYK</sequence>
<reference evidence="2" key="1">
    <citation type="journal article" date="2022" name="bioRxiv">
        <title>Sequencing and chromosome-scale assembly of the giantPleurodeles waltlgenome.</title>
        <authorList>
            <person name="Brown T."/>
            <person name="Elewa A."/>
            <person name="Iarovenko S."/>
            <person name="Subramanian E."/>
            <person name="Araus A.J."/>
            <person name="Petzold A."/>
            <person name="Susuki M."/>
            <person name="Suzuki K.-i.T."/>
            <person name="Hayashi T."/>
            <person name="Toyoda A."/>
            <person name="Oliveira C."/>
            <person name="Osipova E."/>
            <person name="Leigh N.D."/>
            <person name="Simon A."/>
            <person name="Yun M.H."/>
        </authorList>
    </citation>
    <scope>NUCLEOTIDE SEQUENCE</scope>
    <source>
        <strain evidence="2">20211129_DDA</strain>
        <tissue evidence="2">Liver</tissue>
    </source>
</reference>
<keyword evidence="3" id="KW-1185">Reference proteome</keyword>
<feature type="region of interest" description="Disordered" evidence="1">
    <location>
        <begin position="1"/>
        <end position="96"/>
    </location>
</feature>
<evidence type="ECO:0000313" key="2">
    <source>
        <dbReference type="EMBL" id="KAJ1129775.1"/>
    </source>
</evidence>